<evidence type="ECO:0000313" key="1">
    <source>
        <dbReference type="EMBL" id="AXJ02523.1"/>
    </source>
</evidence>
<proteinExistence type="predicted"/>
<organism evidence="1 2">
    <name type="scientific">Cyclonatronum proteinivorum</name>
    <dbReference type="NCBI Taxonomy" id="1457365"/>
    <lineage>
        <taxon>Bacteria</taxon>
        <taxon>Pseudomonadati</taxon>
        <taxon>Balneolota</taxon>
        <taxon>Balneolia</taxon>
        <taxon>Balneolales</taxon>
        <taxon>Cyclonatronaceae</taxon>
        <taxon>Cyclonatronum</taxon>
    </lineage>
</organism>
<dbReference type="Proteomes" id="UP000254808">
    <property type="component" value="Chromosome"/>
</dbReference>
<gene>
    <name evidence="1" type="ORF">CYPRO_3290</name>
</gene>
<dbReference type="AlphaFoldDB" id="A0A345UPX1"/>
<protein>
    <submittedName>
        <fullName evidence="1">Uncharacterized protein</fullName>
    </submittedName>
</protein>
<accession>A0A345UPX1</accession>
<keyword evidence="2" id="KW-1185">Reference proteome</keyword>
<sequence length="46" mass="5199">MTGDGSILISGELVLSELKIWQPLMKTNTMLKTKIIFFIAVEFNVQ</sequence>
<dbReference type="KEGG" id="cprv:CYPRO_3290"/>
<name>A0A345UPX1_9BACT</name>
<reference evidence="1 2" key="1">
    <citation type="submission" date="2018-03" db="EMBL/GenBank/DDBJ databases">
        <title>Phenotypic and genomic properties of Cyclonatronum proteinivorum gen. nov., sp. nov., a haloalkaliphilic bacteroidete from soda lakes possessing Na+-translocating rhodopsin.</title>
        <authorList>
            <person name="Toshchakov S.V."/>
            <person name="Korzhenkov A."/>
            <person name="Samarov N.I."/>
            <person name="Kublanov I.V."/>
            <person name="Muntyan M.S."/>
            <person name="Sorokin D.Y."/>
        </authorList>
    </citation>
    <scope>NUCLEOTIDE SEQUENCE [LARGE SCALE GENOMIC DNA]</scope>
    <source>
        <strain evidence="1 2">Omega</strain>
    </source>
</reference>
<dbReference type="EMBL" id="CP027806">
    <property type="protein sequence ID" value="AXJ02523.1"/>
    <property type="molecule type" value="Genomic_DNA"/>
</dbReference>
<evidence type="ECO:0000313" key="2">
    <source>
        <dbReference type="Proteomes" id="UP000254808"/>
    </source>
</evidence>